<organism evidence="2 3">
    <name type="scientific">Algoriphagus sediminis</name>
    <dbReference type="NCBI Taxonomy" id="3057113"/>
    <lineage>
        <taxon>Bacteria</taxon>
        <taxon>Pseudomonadati</taxon>
        <taxon>Bacteroidota</taxon>
        <taxon>Cytophagia</taxon>
        <taxon>Cytophagales</taxon>
        <taxon>Cyclobacteriaceae</taxon>
        <taxon>Algoriphagus</taxon>
    </lineage>
</organism>
<dbReference type="EMBL" id="JAUEPH010000002">
    <property type="protein sequence ID" value="MDN3203746.1"/>
    <property type="molecule type" value="Genomic_DNA"/>
</dbReference>
<name>A0ABT7YB55_9BACT</name>
<feature type="chain" id="PRO_5047492547" evidence="1">
    <location>
        <begin position="19"/>
        <end position="364"/>
    </location>
</feature>
<evidence type="ECO:0000313" key="2">
    <source>
        <dbReference type="EMBL" id="MDN3203746.1"/>
    </source>
</evidence>
<dbReference type="RefSeq" id="WP_289999303.1">
    <property type="nucleotide sequence ID" value="NZ_JAUEPH010000002.1"/>
</dbReference>
<dbReference type="PROSITE" id="PS51257">
    <property type="entry name" value="PROKAR_LIPOPROTEIN"/>
    <property type="match status" value="1"/>
</dbReference>
<feature type="signal peptide" evidence="1">
    <location>
        <begin position="1"/>
        <end position="18"/>
    </location>
</feature>
<comment type="caution">
    <text evidence="2">The sequence shown here is derived from an EMBL/GenBank/DDBJ whole genome shotgun (WGS) entry which is preliminary data.</text>
</comment>
<evidence type="ECO:0000313" key="3">
    <source>
        <dbReference type="Proteomes" id="UP001171916"/>
    </source>
</evidence>
<gene>
    <name evidence="2" type="ORF">QVH07_06280</name>
</gene>
<evidence type="ECO:0000256" key="1">
    <source>
        <dbReference type="SAM" id="SignalP"/>
    </source>
</evidence>
<accession>A0ABT7YB55</accession>
<dbReference type="Proteomes" id="UP001171916">
    <property type="component" value="Unassembled WGS sequence"/>
</dbReference>
<protein>
    <submittedName>
        <fullName evidence="2">Uncharacterized protein</fullName>
    </submittedName>
</protein>
<keyword evidence="3" id="KW-1185">Reference proteome</keyword>
<keyword evidence="1" id="KW-0732">Signal</keyword>
<proteinExistence type="predicted"/>
<reference evidence="2" key="1">
    <citation type="submission" date="2023-06" db="EMBL/GenBank/DDBJ databases">
        <title>Robiginitalea aurantiacus sp. nov. and Algoriphagus sediminis sp. nov., isolated from coastal sediment.</title>
        <authorList>
            <person name="Zhou Z.Y."/>
            <person name="An J."/>
            <person name="Jia Y.W."/>
            <person name="Du Z.J."/>
        </authorList>
    </citation>
    <scope>NUCLEOTIDE SEQUENCE</scope>
    <source>
        <strain evidence="2">C2-7</strain>
    </source>
</reference>
<sequence length="364" mass="40023">MKKYLLIFSVSALFLAIGCDSLEQDSVNPAVDSQGSLEVYTSDENARKSNSTSKALKKIERNYRLVEYSFANFQRKFPKEKVEAILKRSIDENSFLEEMIKYSNEVFDETLKNRGNFLSQQAQASTGADCHECWIDILSLQEAANSTAVDSELANPSGPVTTAAGSVFVHYPDLPGESLRDPNREFPISKFIGVGEKSNSACDWCNDSIPPVKPPQIEEALDALLVINRINAEPNQTRDLIDDLIYNGGVEPALIGLLLPAVQKFNDPSGSPQAGSSQLGKGRTQGRASIDAFYSWYGLNSEESLGSFIAFGGYGVLNQLISSNYDSSGDLDLGSIQLYRSLYLHQMYVVMKVIWIDSLPGPGR</sequence>